<dbReference type="SUPFAM" id="SSF46689">
    <property type="entry name" value="Homeodomain-like"/>
    <property type="match status" value="1"/>
</dbReference>
<feature type="coiled-coil region" evidence="7">
    <location>
        <begin position="109"/>
        <end position="136"/>
    </location>
</feature>
<organism evidence="10 11">
    <name type="scientific">Clostridium disporicum</name>
    <dbReference type="NCBI Taxonomy" id="84024"/>
    <lineage>
        <taxon>Bacteria</taxon>
        <taxon>Bacillati</taxon>
        <taxon>Bacillota</taxon>
        <taxon>Clostridia</taxon>
        <taxon>Eubacteriales</taxon>
        <taxon>Clostridiaceae</taxon>
        <taxon>Clostridium</taxon>
    </lineage>
</organism>
<evidence type="ECO:0000256" key="7">
    <source>
        <dbReference type="SAM" id="Coils"/>
    </source>
</evidence>
<dbReference type="GO" id="GO:0043565">
    <property type="term" value="F:sequence-specific DNA binding"/>
    <property type="evidence" value="ECO:0007669"/>
    <property type="project" value="InterPro"/>
</dbReference>
<dbReference type="Gene3D" id="3.40.50.2300">
    <property type="match status" value="1"/>
</dbReference>
<dbReference type="RefSeq" id="WP_055263079.1">
    <property type="nucleotide sequence ID" value="NZ_CABIXQ010000001.1"/>
</dbReference>
<protein>
    <recommendedName>
        <fullName evidence="1">Stage 0 sporulation protein A homolog</fullName>
    </recommendedName>
</protein>
<dbReference type="Proteomes" id="UP000095594">
    <property type="component" value="Unassembled WGS sequence"/>
</dbReference>
<dbReference type="InterPro" id="IPR009057">
    <property type="entry name" value="Homeodomain-like_sf"/>
</dbReference>
<keyword evidence="2" id="KW-0805">Transcription regulation</keyword>
<evidence type="ECO:0000256" key="2">
    <source>
        <dbReference type="ARBA" id="ARBA00023015"/>
    </source>
</evidence>
<comment type="function">
    <text evidence="5">May play the central regulatory role in sporulation. It may be an element of the effector pathway responsible for the activation of sporulation genes in response to nutritional stress. Spo0A may act in concert with spo0H (a sigma factor) to control the expression of some genes that are critical to the sporulation process.</text>
</comment>
<proteinExistence type="predicted"/>
<evidence type="ECO:0000259" key="8">
    <source>
        <dbReference type="PROSITE" id="PS01124"/>
    </source>
</evidence>
<dbReference type="AlphaFoldDB" id="A0A173YB27"/>
<dbReference type="Gene3D" id="1.10.10.60">
    <property type="entry name" value="Homeodomain-like"/>
    <property type="match status" value="2"/>
</dbReference>
<dbReference type="EMBL" id="CYZX01000001">
    <property type="protein sequence ID" value="CUN61094.1"/>
    <property type="molecule type" value="Genomic_DNA"/>
</dbReference>
<dbReference type="OrthoDB" id="2990361at2"/>
<dbReference type="InterPro" id="IPR020449">
    <property type="entry name" value="Tscrpt_reg_AraC-type_HTH"/>
</dbReference>
<reference evidence="10 11" key="1">
    <citation type="submission" date="2015-09" db="EMBL/GenBank/DDBJ databases">
        <authorList>
            <consortium name="Pathogen Informatics"/>
        </authorList>
    </citation>
    <scope>NUCLEOTIDE SEQUENCE [LARGE SCALE GENOMIC DNA]</scope>
    <source>
        <strain evidence="10 11">2789STDY5834856</strain>
    </source>
</reference>
<dbReference type="Pfam" id="PF00072">
    <property type="entry name" value="Response_reg"/>
    <property type="match status" value="1"/>
</dbReference>
<name>A0A173YB27_9CLOT</name>
<dbReference type="PRINTS" id="PR00032">
    <property type="entry name" value="HTHARAC"/>
</dbReference>
<keyword evidence="4" id="KW-0804">Transcription</keyword>
<dbReference type="PANTHER" id="PTHR43280">
    <property type="entry name" value="ARAC-FAMILY TRANSCRIPTIONAL REGULATOR"/>
    <property type="match status" value="1"/>
</dbReference>
<evidence type="ECO:0000256" key="5">
    <source>
        <dbReference type="ARBA" id="ARBA00024867"/>
    </source>
</evidence>
<gene>
    <name evidence="10" type="primary">araC_1</name>
    <name evidence="10" type="ORF">ERS852471_00235</name>
</gene>
<comment type="caution">
    <text evidence="6">Lacks conserved residue(s) required for the propagation of feature annotation.</text>
</comment>
<dbReference type="PROSITE" id="PS50110">
    <property type="entry name" value="RESPONSE_REGULATORY"/>
    <property type="match status" value="1"/>
</dbReference>
<evidence type="ECO:0000313" key="10">
    <source>
        <dbReference type="EMBL" id="CUN61094.1"/>
    </source>
</evidence>
<dbReference type="InterPro" id="IPR001789">
    <property type="entry name" value="Sig_transdc_resp-reg_receiver"/>
</dbReference>
<dbReference type="InterPro" id="IPR018060">
    <property type="entry name" value="HTH_AraC"/>
</dbReference>
<dbReference type="Pfam" id="PF12833">
    <property type="entry name" value="HTH_18"/>
    <property type="match status" value="1"/>
</dbReference>
<evidence type="ECO:0000256" key="3">
    <source>
        <dbReference type="ARBA" id="ARBA00023125"/>
    </source>
</evidence>
<dbReference type="PROSITE" id="PS01124">
    <property type="entry name" value="HTH_ARAC_FAMILY_2"/>
    <property type="match status" value="1"/>
</dbReference>
<evidence type="ECO:0000259" key="9">
    <source>
        <dbReference type="PROSITE" id="PS50110"/>
    </source>
</evidence>
<evidence type="ECO:0000256" key="6">
    <source>
        <dbReference type="PROSITE-ProRule" id="PRU00169"/>
    </source>
</evidence>
<dbReference type="GO" id="GO:0000160">
    <property type="term" value="P:phosphorelay signal transduction system"/>
    <property type="evidence" value="ECO:0007669"/>
    <property type="project" value="InterPro"/>
</dbReference>
<dbReference type="InterPro" id="IPR011006">
    <property type="entry name" value="CheY-like_superfamily"/>
</dbReference>
<feature type="domain" description="HTH araC/xylS-type" evidence="8">
    <location>
        <begin position="374"/>
        <end position="472"/>
    </location>
</feature>
<evidence type="ECO:0000256" key="1">
    <source>
        <dbReference type="ARBA" id="ARBA00018672"/>
    </source>
</evidence>
<dbReference type="PANTHER" id="PTHR43280:SF2">
    <property type="entry name" value="HTH-TYPE TRANSCRIPTIONAL REGULATOR EXSA"/>
    <property type="match status" value="1"/>
</dbReference>
<keyword evidence="3" id="KW-0238">DNA-binding</keyword>
<dbReference type="SUPFAM" id="SSF52172">
    <property type="entry name" value="CheY-like"/>
    <property type="match status" value="1"/>
</dbReference>
<feature type="domain" description="Response regulatory" evidence="9">
    <location>
        <begin position="3"/>
        <end position="120"/>
    </location>
</feature>
<dbReference type="SMART" id="SM00342">
    <property type="entry name" value="HTH_ARAC"/>
    <property type="match status" value="1"/>
</dbReference>
<evidence type="ECO:0000256" key="4">
    <source>
        <dbReference type="ARBA" id="ARBA00023163"/>
    </source>
</evidence>
<dbReference type="GO" id="GO:0003700">
    <property type="term" value="F:DNA-binding transcription factor activity"/>
    <property type="evidence" value="ECO:0007669"/>
    <property type="project" value="InterPro"/>
</dbReference>
<evidence type="ECO:0000313" key="11">
    <source>
        <dbReference type="Proteomes" id="UP000095594"/>
    </source>
</evidence>
<sequence>MENIIIVDHKEARIGRIREIIKYSEIKVETIIECNSEEDAYEKIKNNNINLLIICLTKNHSDGIILLKKINKIRLKPKVIIISDLDTPSGIIELLRCGIKEYLYGNFQDSELITTIKKLEEEYKEEKEEVTEKVFLLYSQIKHLLVQNKLDENVAKSLNSILSKYITNICYKIICTNYKMKSNINNNCFYFHNINTHNVIIIESDKAERFINENLNGFGFGISNSYTDIKCLMNALNEAIELRKENFFLQLNKKVNIKEERIIDEFEIERFINLIGTNRLEVSTSYLKRIVILVKRSEISKDSFLDLINKIYSRIYETYKGIIEEEKIKLELLENAFNYTNIDIYCEEIYLLMILINKKLLNKYDFYKNRIKIEEAVRYINKNFKDNINMTFISNYVSMNYTIFSIDFKEYTGKNFVNYLKEVRLKEAKRLLDETDMKINEISEAVGYDNDKHFMKTFKGVFSVTPTEYRKNIKSGRDNRIV</sequence>
<accession>A0A173YB27</accession>
<keyword evidence="7" id="KW-0175">Coiled coil</keyword>